<dbReference type="AlphaFoldDB" id="A0A1E3X2K3"/>
<sequence length="74" mass="8505">MIQKNSCPNFNHGRVNAPVRFCPTCGGVVNENIPIKSWCSEEEHAIKRRERSKYCIDCGKQLIQETEHANMLLM</sequence>
<reference evidence="1 2" key="1">
    <citation type="submission" date="2016-07" db="EMBL/GenBank/DDBJ databases">
        <title>Draft genome of Scalindua rubra, obtained from a brine-seawater interface in the Red Sea, sheds light on salt adaptation in anammox bacteria.</title>
        <authorList>
            <person name="Speth D.R."/>
            <person name="Lagkouvardos I."/>
            <person name="Wang Y."/>
            <person name="Qian P.-Y."/>
            <person name="Dutilh B.E."/>
            <person name="Jetten M.S."/>
        </authorList>
    </citation>
    <scope>NUCLEOTIDE SEQUENCE [LARGE SCALE GENOMIC DNA]</scope>
    <source>
        <strain evidence="1">BSI-1</strain>
    </source>
</reference>
<evidence type="ECO:0000313" key="1">
    <source>
        <dbReference type="EMBL" id="ODS29799.1"/>
    </source>
</evidence>
<proteinExistence type="predicted"/>
<name>A0A1E3X2K3_9BACT</name>
<dbReference type="Proteomes" id="UP000094056">
    <property type="component" value="Unassembled WGS sequence"/>
</dbReference>
<comment type="caution">
    <text evidence="1">The sequence shown here is derived from an EMBL/GenBank/DDBJ whole genome shotgun (WGS) entry which is preliminary data.</text>
</comment>
<dbReference type="EMBL" id="MAYW01000368">
    <property type="protein sequence ID" value="ODS29799.1"/>
    <property type="molecule type" value="Genomic_DNA"/>
</dbReference>
<gene>
    <name evidence="1" type="ORF">SCARUB_05100</name>
</gene>
<protein>
    <submittedName>
        <fullName evidence="1">Uncharacterized protein</fullName>
    </submittedName>
</protein>
<evidence type="ECO:0000313" key="2">
    <source>
        <dbReference type="Proteomes" id="UP000094056"/>
    </source>
</evidence>
<organism evidence="1 2">
    <name type="scientific">Candidatus Scalindua rubra</name>
    <dbReference type="NCBI Taxonomy" id="1872076"/>
    <lineage>
        <taxon>Bacteria</taxon>
        <taxon>Pseudomonadati</taxon>
        <taxon>Planctomycetota</taxon>
        <taxon>Candidatus Brocadiia</taxon>
        <taxon>Candidatus Brocadiales</taxon>
        <taxon>Candidatus Scalinduaceae</taxon>
        <taxon>Candidatus Scalindua</taxon>
    </lineage>
</organism>
<accession>A0A1E3X2K3</accession>